<evidence type="ECO:0000313" key="3">
    <source>
        <dbReference type="Proteomes" id="UP001154282"/>
    </source>
</evidence>
<comment type="caution">
    <text evidence="1">The sequence shown here is derived from an EMBL/GenBank/DDBJ whole genome shotgun (WGS) entry which is preliminary data.</text>
</comment>
<gene>
    <name evidence="1" type="ORF">LITE_LOCUS7599</name>
    <name evidence="2" type="ORF">LITE_LOCUS7637</name>
</gene>
<protein>
    <submittedName>
        <fullName evidence="1">Uncharacterized protein</fullName>
    </submittedName>
</protein>
<proteinExistence type="predicted"/>
<name>A0AAV0I4S3_9ROSI</name>
<dbReference type="Proteomes" id="UP001154282">
    <property type="component" value="Unassembled WGS sequence"/>
</dbReference>
<keyword evidence="3" id="KW-1185">Reference proteome</keyword>
<reference evidence="1" key="1">
    <citation type="submission" date="2022-08" db="EMBL/GenBank/DDBJ databases">
        <authorList>
            <person name="Gutierrez-Valencia J."/>
        </authorList>
    </citation>
    <scope>NUCLEOTIDE SEQUENCE</scope>
</reference>
<dbReference type="EMBL" id="CAMGYJ010000003">
    <property type="protein sequence ID" value="CAI0392590.1"/>
    <property type="molecule type" value="Genomic_DNA"/>
</dbReference>
<dbReference type="EMBL" id="CAMGYJ010000003">
    <property type="protein sequence ID" value="CAI0392694.1"/>
    <property type="molecule type" value="Genomic_DNA"/>
</dbReference>
<evidence type="ECO:0000313" key="2">
    <source>
        <dbReference type="EMBL" id="CAI0392694.1"/>
    </source>
</evidence>
<accession>A0AAV0I4S3</accession>
<sequence>MRLLACVFL</sequence>
<evidence type="ECO:0000313" key="1">
    <source>
        <dbReference type="EMBL" id="CAI0392590.1"/>
    </source>
</evidence>
<organism evidence="1 3">
    <name type="scientific">Linum tenue</name>
    <dbReference type="NCBI Taxonomy" id="586396"/>
    <lineage>
        <taxon>Eukaryota</taxon>
        <taxon>Viridiplantae</taxon>
        <taxon>Streptophyta</taxon>
        <taxon>Embryophyta</taxon>
        <taxon>Tracheophyta</taxon>
        <taxon>Spermatophyta</taxon>
        <taxon>Magnoliopsida</taxon>
        <taxon>eudicotyledons</taxon>
        <taxon>Gunneridae</taxon>
        <taxon>Pentapetalae</taxon>
        <taxon>rosids</taxon>
        <taxon>fabids</taxon>
        <taxon>Malpighiales</taxon>
        <taxon>Linaceae</taxon>
        <taxon>Linum</taxon>
    </lineage>
</organism>